<proteinExistence type="predicted"/>
<dbReference type="Pfam" id="PF04325">
    <property type="entry name" value="DUF465"/>
    <property type="match status" value="1"/>
</dbReference>
<keyword evidence="2" id="KW-1185">Reference proteome</keyword>
<dbReference type="Proteomes" id="UP000646911">
    <property type="component" value="Unassembled WGS sequence"/>
</dbReference>
<gene>
    <name evidence="1" type="ORF">H8L47_24385</name>
</gene>
<organism evidence="1 2">
    <name type="scientific">Undibacterium umbellatum</name>
    <dbReference type="NCBI Taxonomy" id="2762300"/>
    <lineage>
        <taxon>Bacteria</taxon>
        <taxon>Pseudomonadati</taxon>
        <taxon>Pseudomonadota</taxon>
        <taxon>Betaproteobacteria</taxon>
        <taxon>Burkholderiales</taxon>
        <taxon>Oxalobacteraceae</taxon>
        <taxon>Undibacterium</taxon>
    </lineage>
</organism>
<dbReference type="EMBL" id="JACOFX010000019">
    <property type="protein sequence ID" value="MBC3910711.1"/>
    <property type="molecule type" value="Genomic_DNA"/>
</dbReference>
<dbReference type="InterPro" id="IPR007420">
    <property type="entry name" value="DUF465"/>
</dbReference>
<dbReference type="InterPro" id="IPR038444">
    <property type="entry name" value="DUF465_sf"/>
</dbReference>
<name>A0ABR6ZH78_9BURK</name>
<accession>A0ABR6ZH78</accession>
<reference evidence="1 2" key="1">
    <citation type="submission" date="2020-08" db="EMBL/GenBank/DDBJ databases">
        <title>Novel species isolated from subtropical streams in China.</title>
        <authorList>
            <person name="Lu H."/>
        </authorList>
    </citation>
    <scope>NUCLEOTIDE SEQUENCE [LARGE SCALE GENOMIC DNA]</scope>
    <source>
        <strain evidence="1 2">NL8W</strain>
    </source>
</reference>
<evidence type="ECO:0000313" key="2">
    <source>
        <dbReference type="Proteomes" id="UP000646911"/>
    </source>
</evidence>
<dbReference type="Gene3D" id="6.10.280.50">
    <property type="match status" value="1"/>
</dbReference>
<protein>
    <submittedName>
        <fullName evidence="1">YdcH family protein</fullName>
    </submittedName>
</protein>
<dbReference type="RefSeq" id="WP_186956288.1">
    <property type="nucleotide sequence ID" value="NZ_JACOFX010000019.1"/>
</dbReference>
<sequence>MQVDHHPLSSEFPEYKQAIHELKTGNAHFAKLFNEYDETDKAINRAENGAEHLGDVALEGLKKIRVSLKDQLFQILQTSAAA</sequence>
<comment type="caution">
    <text evidence="1">The sequence shown here is derived from an EMBL/GenBank/DDBJ whole genome shotgun (WGS) entry which is preliminary data.</text>
</comment>
<evidence type="ECO:0000313" key="1">
    <source>
        <dbReference type="EMBL" id="MBC3910711.1"/>
    </source>
</evidence>